<gene>
    <name evidence="1" type="ORF">AOZ06_25540</name>
</gene>
<reference evidence="1 2" key="1">
    <citation type="submission" date="2015-07" db="EMBL/GenBank/DDBJ databases">
        <title>Genome sequencing of Kibdelosporangium phytohabitans.</title>
        <authorList>
            <person name="Qin S."/>
            <person name="Xing K."/>
        </authorList>
    </citation>
    <scope>NUCLEOTIDE SEQUENCE [LARGE SCALE GENOMIC DNA]</scope>
    <source>
        <strain evidence="1 2">KLBMP1111</strain>
    </source>
</reference>
<keyword evidence="2" id="KW-1185">Reference proteome</keyword>
<name>A0A0N9I5G4_9PSEU</name>
<evidence type="ECO:0000313" key="2">
    <source>
        <dbReference type="Proteomes" id="UP000063699"/>
    </source>
</evidence>
<dbReference type="EMBL" id="CP012752">
    <property type="protein sequence ID" value="ALG09810.1"/>
    <property type="molecule type" value="Genomic_DNA"/>
</dbReference>
<dbReference type="AlphaFoldDB" id="A0A0N9I5G4"/>
<dbReference type="KEGG" id="kphy:AOZ06_25540"/>
<dbReference type="Proteomes" id="UP000063699">
    <property type="component" value="Chromosome"/>
</dbReference>
<proteinExistence type="predicted"/>
<dbReference type="OrthoDB" id="9782387at2"/>
<dbReference type="RefSeq" id="WP_054291714.1">
    <property type="nucleotide sequence ID" value="NZ_CP012752.1"/>
</dbReference>
<evidence type="ECO:0000313" key="1">
    <source>
        <dbReference type="EMBL" id="ALG09810.1"/>
    </source>
</evidence>
<organism evidence="1 2">
    <name type="scientific">Kibdelosporangium phytohabitans</name>
    <dbReference type="NCBI Taxonomy" id="860235"/>
    <lineage>
        <taxon>Bacteria</taxon>
        <taxon>Bacillati</taxon>
        <taxon>Actinomycetota</taxon>
        <taxon>Actinomycetes</taxon>
        <taxon>Pseudonocardiales</taxon>
        <taxon>Pseudonocardiaceae</taxon>
        <taxon>Kibdelosporangium</taxon>
    </lineage>
</organism>
<accession>A0A0N9I5G4</accession>
<protein>
    <submittedName>
        <fullName evidence="1">Uncharacterized protein</fullName>
    </submittedName>
</protein>
<sequence>MDATAEPGFLERAIHAGEPGLLKLWIHALGPERVVRWAAEKDPSVKWEGMYAHRCQACQRLYRDPKIRSVIEKHGEQMPGTVAQTLWLDEYQAPTVIDETKANRGTLDMTR</sequence>